<gene>
    <name evidence="2" type="ORF">N305_14368</name>
</gene>
<proteinExistence type="predicted"/>
<protein>
    <submittedName>
        <fullName evidence="2">Uncharacterized protein</fullName>
    </submittedName>
</protein>
<dbReference type="Proteomes" id="UP000053258">
    <property type="component" value="Unassembled WGS sequence"/>
</dbReference>
<organism evidence="2 3">
    <name type="scientific">Manacus vitellinus</name>
    <name type="common">golden-collared manakin</name>
    <dbReference type="NCBI Taxonomy" id="328815"/>
    <lineage>
        <taxon>Eukaryota</taxon>
        <taxon>Metazoa</taxon>
        <taxon>Chordata</taxon>
        <taxon>Craniata</taxon>
        <taxon>Vertebrata</taxon>
        <taxon>Euteleostomi</taxon>
        <taxon>Archelosauria</taxon>
        <taxon>Archosauria</taxon>
        <taxon>Dinosauria</taxon>
        <taxon>Saurischia</taxon>
        <taxon>Theropoda</taxon>
        <taxon>Coelurosauria</taxon>
        <taxon>Aves</taxon>
        <taxon>Neognathae</taxon>
        <taxon>Neoaves</taxon>
        <taxon>Telluraves</taxon>
        <taxon>Australaves</taxon>
        <taxon>Passeriformes</taxon>
        <taxon>Pipridae</taxon>
        <taxon>Manacus</taxon>
    </lineage>
</organism>
<feature type="region of interest" description="Disordered" evidence="1">
    <location>
        <begin position="1"/>
        <end position="46"/>
    </location>
</feature>
<feature type="compositionally biased region" description="Basic and acidic residues" evidence="1">
    <location>
        <begin position="9"/>
        <end position="22"/>
    </location>
</feature>
<dbReference type="EMBL" id="KL672079">
    <property type="protein sequence ID" value="KFW84587.1"/>
    <property type="molecule type" value="Genomic_DNA"/>
</dbReference>
<evidence type="ECO:0000313" key="3">
    <source>
        <dbReference type="Proteomes" id="UP000053258"/>
    </source>
</evidence>
<sequence length="76" mass="8441">RKEARRVRFQLDKAPPEGEGSPRHPGNGQAPQPPDRAASESELQELEEKIQEMREQLRAALLRKSELVAVLGTAKG</sequence>
<accession>A0A093QKP7</accession>
<evidence type="ECO:0000313" key="2">
    <source>
        <dbReference type="EMBL" id="KFW84587.1"/>
    </source>
</evidence>
<evidence type="ECO:0000256" key="1">
    <source>
        <dbReference type="SAM" id="MobiDB-lite"/>
    </source>
</evidence>
<feature type="non-terminal residue" evidence="2">
    <location>
        <position position="1"/>
    </location>
</feature>
<feature type="non-terminal residue" evidence="2">
    <location>
        <position position="76"/>
    </location>
</feature>
<dbReference type="AlphaFoldDB" id="A0A093QKP7"/>
<keyword evidence="3" id="KW-1185">Reference proteome</keyword>
<reference evidence="2 3" key="1">
    <citation type="submission" date="2014-06" db="EMBL/GenBank/DDBJ databases">
        <title>Genome evolution of avian class.</title>
        <authorList>
            <person name="Zhang G."/>
            <person name="Li C."/>
        </authorList>
    </citation>
    <scope>NUCLEOTIDE SEQUENCE [LARGE SCALE GENOMIC DNA]</scope>
    <source>
        <strain evidence="2">BGI_N305</strain>
    </source>
</reference>
<name>A0A093QKP7_9PASS</name>